<name>A0A388SZM0_9ACTN</name>
<dbReference type="Proteomes" id="UP000265354">
    <property type="component" value="Unassembled WGS sequence"/>
</dbReference>
<dbReference type="RefSeq" id="WP_116428049.1">
    <property type="nucleotide sequence ID" value="NZ_BGZL01000009.1"/>
</dbReference>
<evidence type="ECO:0000256" key="1">
    <source>
        <dbReference type="SAM" id="MobiDB-lite"/>
    </source>
</evidence>
<comment type="caution">
    <text evidence="2">The sequence shown here is derived from an EMBL/GenBank/DDBJ whole genome shotgun (WGS) entry which is preliminary data.</text>
</comment>
<dbReference type="AlphaFoldDB" id="A0A388SZM0"/>
<evidence type="ECO:0000313" key="2">
    <source>
        <dbReference type="EMBL" id="GBQ02123.1"/>
    </source>
</evidence>
<sequence>MAWDEWEQIKTEAAARGSARTDLEQLPSDEPAGTPAGAVSGELRSDKRAWVTAGEGVTGLKSGIGKALTTLEEGQAGLGDPAGCRSAAAQKELYESWKTYVGEVRRRCEALGGLLERAGHDLSKSDAAVKEELDGLTAHYRDTAPVGGQTRGK</sequence>
<proteinExistence type="predicted"/>
<accession>A0A388SZM0</accession>
<evidence type="ECO:0000313" key="3">
    <source>
        <dbReference type="Proteomes" id="UP000265354"/>
    </source>
</evidence>
<evidence type="ECO:0008006" key="4">
    <source>
        <dbReference type="Google" id="ProtNLM"/>
    </source>
</evidence>
<gene>
    <name evidence="2" type="ORF">SSP531S_35800</name>
</gene>
<reference evidence="2 3" key="1">
    <citation type="submission" date="2018-07" db="EMBL/GenBank/DDBJ databases">
        <title>Whole Genome Shotgun Sequence of Streptomyces spongiicola strain 531S.</title>
        <authorList>
            <person name="Dohra H."/>
            <person name="Kodani S."/>
        </authorList>
    </citation>
    <scope>NUCLEOTIDE SEQUENCE [LARGE SCALE GENOMIC DNA]</scope>
    <source>
        <strain evidence="2 3">531S</strain>
    </source>
</reference>
<protein>
    <recommendedName>
        <fullName evidence="4">Amino acid ABC transporter permease</fullName>
    </recommendedName>
</protein>
<feature type="region of interest" description="Disordered" evidence="1">
    <location>
        <begin position="10"/>
        <end position="43"/>
    </location>
</feature>
<dbReference type="EMBL" id="BGZL01000009">
    <property type="protein sequence ID" value="GBQ02123.1"/>
    <property type="molecule type" value="Genomic_DNA"/>
</dbReference>
<organism evidence="2 3">
    <name type="scientific">Streptomyces spongiicola</name>
    <dbReference type="NCBI Taxonomy" id="1690221"/>
    <lineage>
        <taxon>Bacteria</taxon>
        <taxon>Bacillati</taxon>
        <taxon>Actinomycetota</taxon>
        <taxon>Actinomycetes</taxon>
        <taxon>Kitasatosporales</taxon>
        <taxon>Streptomycetaceae</taxon>
        <taxon>Streptomyces</taxon>
    </lineage>
</organism>